<name>A0A5J9WPT7_9POAL</name>
<dbReference type="Gramene" id="TVU50772">
    <property type="protein sequence ID" value="TVU50772"/>
    <property type="gene ID" value="EJB05_02161"/>
</dbReference>
<dbReference type="AlphaFoldDB" id="A0A5J9WPT7"/>
<evidence type="ECO:0000313" key="1">
    <source>
        <dbReference type="EMBL" id="TVU50772.1"/>
    </source>
</evidence>
<sequence length="99" mass="10564">MEAASRSGVSTSSRDVLRVTGLHNTASQFTIVGRRNVLLSIEFDKTDEADLQCAVECASSALLQPRGAAVLDYTSQESTDSIPGHYVMHILVGAPADQQ</sequence>
<organism evidence="1 2">
    <name type="scientific">Eragrostis curvula</name>
    <name type="common">weeping love grass</name>
    <dbReference type="NCBI Taxonomy" id="38414"/>
    <lineage>
        <taxon>Eukaryota</taxon>
        <taxon>Viridiplantae</taxon>
        <taxon>Streptophyta</taxon>
        <taxon>Embryophyta</taxon>
        <taxon>Tracheophyta</taxon>
        <taxon>Spermatophyta</taxon>
        <taxon>Magnoliopsida</taxon>
        <taxon>Liliopsida</taxon>
        <taxon>Poales</taxon>
        <taxon>Poaceae</taxon>
        <taxon>PACMAD clade</taxon>
        <taxon>Chloridoideae</taxon>
        <taxon>Eragrostideae</taxon>
        <taxon>Eragrostidinae</taxon>
        <taxon>Eragrostis</taxon>
    </lineage>
</organism>
<dbReference type="EMBL" id="RWGY01000002">
    <property type="protein sequence ID" value="TVU50772.1"/>
    <property type="molecule type" value="Genomic_DNA"/>
</dbReference>
<protein>
    <submittedName>
        <fullName evidence="1">Uncharacterized protein</fullName>
    </submittedName>
</protein>
<keyword evidence="2" id="KW-1185">Reference proteome</keyword>
<evidence type="ECO:0000313" key="2">
    <source>
        <dbReference type="Proteomes" id="UP000324897"/>
    </source>
</evidence>
<dbReference type="GO" id="GO:0016881">
    <property type="term" value="F:acid-amino acid ligase activity"/>
    <property type="evidence" value="ECO:0007669"/>
    <property type="project" value="TreeGrafter"/>
</dbReference>
<gene>
    <name evidence="1" type="ORF">EJB05_02161</name>
</gene>
<dbReference type="OrthoDB" id="10004661at2759"/>
<dbReference type="PANTHER" id="PTHR31901:SF96">
    <property type="entry name" value="INDOLE-3-ACETIC ACID-AMIDO SYNTHETASE GH3.1-RELATED"/>
    <property type="match status" value="1"/>
</dbReference>
<dbReference type="PANTHER" id="PTHR31901">
    <property type="entry name" value="GH3 DOMAIN-CONTAINING PROTEIN"/>
    <property type="match status" value="1"/>
</dbReference>
<reference evidence="1 2" key="1">
    <citation type="journal article" date="2019" name="Sci. Rep.">
        <title>A high-quality genome of Eragrostis curvula grass provides insights into Poaceae evolution and supports new strategies to enhance forage quality.</title>
        <authorList>
            <person name="Carballo J."/>
            <person name="Santos B.A.C.M."/>
            <person name="Zappacosta D."/>
            <person name="Garbus I."/>
            <person name="Selva J.P."/>
            <person name="Gallo C.A."/>
            <person name="Diaz A."/>
            <person name="Albertini E."/>
            <person name="Caccamo M."/>
            <person name="Echenique V."/>
        </authorList>
    </citation>
    <scope>NUCLEOTIDE SEQUENCE [LARGE SCALE GENOMIC DNA]</scope>
    <source>
        <strain evidence="2">cv. Victoria</strain>
        <tissue evidence="1">Leaf</tissue>
    </source>
</reference>
<dbReference type="InterPro" id="IPR004993">
    <property type="entry name" value="GH3"/>
</dbReference>
<feature type="non-terminal residue" evidence="1">
    <location>
        <position position="1"/>
    </location>
</feature>
<dbReference type="GO" id="GO:0005737">
    <property type="term" value="C:cytoplasm"/>
    <property type="evidence" value="ECO:0007669"/>
    <property type="project" value="TreeGrafter"/>
</dbReference>
<proteinExistence type="predicted"/>
<dbReference type="Proteomes" id="UP000324897">
    <property type="component" value="Chromosome 6"/>
</dbReference>
<comment type="caution">
    <text evidence="1">The sequence shown here is derived from an EMBL/GenBank/DDBJ whole genome shotgun (WGS) entry which is preliminary data.</text>
</comment>
<accession>A0A5J9WPT7</accession>